<name>A0A2S5TKT8_9GAMM</name>
<dbReference type="CDD" id="cd07821">
    <property type="entry name" value="PYR_PYL_RCAR_like"/>
    <property type="match status" value="1"/>
</dbReference>
<dbReference type="EMBL" id="PSNW01000001">
    <property type="protein sequence ID" value="PPE75591.1"/>
    <property type="molecule type" value="Genomic_DNA"/>
</dbReference>
<protein>
    <submittedName>
        <fullName evidence="1">SRPBCC family protein</fullName>
    </submittedName>
</protein>
<dbReference type="Pfam" id="PF10604">
    <property type="entry name" value="Polyketide_cyc2"/>
    <property type="match status" value="1"/>
</dbReference>
<dbReference type="AlphaFoldDB" id="A0A2S5TKT8"/>
<organism evidence="1 2">
    <name type="scientific">Solimonas fluminis</name>
    <dbReference type="NCBI Taxonomy" id="2086571"/>
    <lineage>
        <taxon>Bacteria</taxon>
        <taxon>Pseudomonadati</taxon>
        <taxon>Pseudomonadota</taxon>
        <taxon>Gammaproteobacteria</taxon>
        <taxon>Nevskiales</taxon>
        <taxon>Nevskiaceae</taxon>
        <taxon>Solimonas</taxon>
    </lineage>
</organism>
<comment type="caution">
    <text evidence="1">The sequence shown here is derived from an EMBL/GenBank/DDBJ whole genome shotgun (WGS) entry which is preliminary data.</text>
</comment>
<keyword evidence="2" id="KW-1185">Reference proteome</keyword>
<proteinExistence type="predicted"/>
<reference evidence="1 2" key="1">
    <citation type="submission" date="2018-02" db="EMBL/GenBank/DDBJ databases">
        <title>Genome sequencing of Solimonas sp. HR-BB.</title>
        <authorList>
            <person name="Lee Y."/>
            <person name="Jeon C.O."/>
        </authorList>
    </citation>
    <scope>NUCLEOTIDE SEQUENCE [LARGE SCALE GENOMIC DNA]</scope>
    <source>
        <strain evidence="1 2">HR-BB</strain>
    </source>
</reference>
<dbReference type="InterPro" id="IPR019587">
    <property type="entry name" value="Polyketide_cyclase/dehydratase"/>
</dbReference>
<accession>A0A2S5TKT8</accession>
<evidence type="ECO:0000313" key="2">
    <source>
        <dbReference type="Proteomes" id="UP000238220"/>
    </source>
</evidence>
<dbReference type="SUPFAM" id="SSF55961">
    <property type="entry name" value="Bet v1-like"/>
    <property type="match status" value="1"/>
</dbReference>
<gene>
    <name evidence="1" type="ORF">C3942_01475</name>
</gene>
<dbReference type="OrthoDB" id="4459835at2"/>
<evidence type="ECO:0000313" key="1">
    <source>
        <dbReference type="EMBL" id="PPE75591.1"/>
    </source>
</evidence>
<dbReference type="Gene3D" id="3.30.530.20">
    <property type="match status" value="1"/>
</dbReference>
<sequence length="139" mass="14939">MAQHQVRVSRDFSLPVEDVYAILSDHNRLSRVLGVPVKRIRDAAGDDVNGVGSVRLIGVAPLGIEETVTAATPNRLIRYKITKGGAPVKNHSGELTFSKTAEGSRVQWAIDFDSSLPVAGTVVRLVLGTAIKLGLRRIS</sequence>
<dbReference type="RefSeq" id="WP_104228557.1">
    <property type="nucleotide sequence ID" value="NZ_PSNW01000001.1"/>
</dbReference>
<dbReference type="InterPro" id="IPR023393">
    <property type="entry name" value="START-like_dom_sf"/>
</dbReference>
<dbReference type="Proteomes" id="UP000238220">
    <property type="component" value="Unassembled WGS sequence"/>
</dbReference>